<evidence type="ECO:0000313" key="1">
    <source>
        <dbReference type="EMBL" id="QHT35815.1"/>
    </source>
</evidence>
<organism evidence="1">
    <name type="scientific">viral metagenome</name>
    <dbReference type="NCBI Taxonomy" id="1070528"/>
    <lineage>
        <taxon>unclassified sequences</taxon>
        <taxon>metagenomes</taxon>
        <taxon>organismal metagenomes</taxon>
    </lineage>
</organism>
<accession>A0A6C0F9G7</accession>
<protein>
    <submittedName>
        <fullName evidence="1">Uncharacterized protein</fullName>
    </submittedName>
</protein>
<dbReference type="EMBL" id="MN739026">
    <property type="protein sequence ID" value="QHT35815.1"/>
    <property type="molecule type" value="Genomic_DNA"/>
</dbReference>
<name>A0A6C0F9G7_9ZZZZ</name>
<reference evidence="1" key="1">
    <citation type="journal article" date="2020" name="Nature">
        <title>Giant virus diversity and host interactions through global metagenomics.</title>
        <authorList>
            <person name="Schulz F."/>
            <person name="Roux S."/>
            <person name="Paez-Espino D."/>
            <person name="Jungbluth S."/>
            <person name="Walsh D.A."/>
            <person name="Denef V.J."/>
            <person name="McMahon K.D."/>
            <person name="Konstantinidis K.T."/>
            <person name="Eloe-Fadrosh E.A."/>
            <person name="Kyrpides N.C."/>
            <person name="Woyke T."/>
        </authorList>
    </citation>
    <scope>NUCLEOTIDE SEQUENCE</scope>
    <source>
        <strain evidence="1">GVMAG-M-3300009181-41</strain>
    </source>
</reference>
<dbReference type="AlphaFoldDB" id="A0A6C0F9G7"/>
<sequence>MATISLNYVFTPTAGQTYSYSVLGEMPPVIVASESIILDVPKSKMDTILAYSSNWFDGLSGASGTQPIPDLALILQTVTGSWFDALTMGLTGATEGTSYAYNTALDYVEGDQSSNAHSLNYLFQTIGGFTYTRPGTPLVESDILASIPEQAIKSFTSTEVTTAPLSTVVGDSIVTPTQGQTAEYAGLSGAIQSLFEQAVNAGLITTTTGAALNSTVVTGLVGSPILETAMGTTADVYGAQWSVGQSLGIYVQFQMQKLRTYQLATLPSFGGGTANQALEIAFEGVTFFVNPSVVETSAATPVTYEIILNTIV</sequence>
<proteinExistence type="predicted"/>